<evidence type="ECO:0000256" key="1">
    <source>
        <dbReference type="ARBA" id="ARBA00004123"/>
    </source>
</evidence>
<dbReference type="EMBL" id="JARQWQ010000059">
    <property type="protein sequence ID" value="KAK2555891.1"/>
    <property type="molecule type" value="Genomic_DNA"/>
</dbReference>
<evidence type="ECO:0000256" key="4">
    <source>
        <dbReference type="ARBA" id="ARBA00023125"/>
    </source>
</evidence>
<name>A0AAD9Q7P9_ACRCE</name>
<feature type="region of interest" description="Disordered" evidence="7">
    <location>
        <begin position="211"/>
        <end position="230"/>
    </location>
</feature>
<accession>A0AAD9Q7P9</accession>
<comment type="subcellular location">
    <subcellularLocation>
        <location evidence="1">Nucleus</location>
    </subcellularLocation>
</comment>
<evidence type="ECO:0000256" key="3">
    <source>
        <dbReference type="ARBA" id="ARBA00023015"/>
    </source>
</evidence>
<gene>
    <name evidence="9" type="ORF">P5673_022149</name>
</gene>
<evidence type="ECO:0000256" key="6">
    <source>
        <dbReference type="ARBA" id="ARBA00023242"/>
    </source>
</evidence>
<feature type="region of interest" description="Disordered" evidence="7">
    <location>
        <begin position="17"/>
        <end position="49"/>
    </location>
</feature>
<dbReference type="PROSITE" id="PS51697">
    <property type="entry name" value="ALOG"/>
    <property type="match status" value="1"/>
</dbReference>
<evidence type="ECO:0000313" key="9">
    <source>
        <dbReference type="EMBL" id="KAK2555891.1"/>
    </source>
</evidence>
<evidence type="ECO:0000256" key="5">
    <source>
        <dbReference type="ARBA" id="ARBA00023163"/>
    </source>
</evidence>
<dbReference type="GO" id="GO:0005634">
    <property type="term" value="C:nucleus"/>
    <property type="evidence" value="ECO:0007669"/>
    <property type="project" value="UniProtKB-SubCell"/>
</dbReference>
<proteinExistence type="inferred from homology"/>
<evidence type="ECO:0000259" key="8">
    <source>
        <dbReference type="PROSITE" id="PS51697"/>
    </source>
</evidence>
<keyword evidence="3" id="KW-0805">Transcription regulation</keyword>
<feature type="compositionally biased region" description="Pro residues" evidence="7">
    <location>
        <begin position="220"/>
        <end position="229"/>
    </location>
</feature>
<dbReference type="GO" id="GO:0003677">
    <property type="term" value="F:DNA binding"/>
    <property type="evidence" value="ECO:0007669"/>
    <property type="project" value="UniProtKB-KW"/>
</dbReference>
<keyword evidence="6" id="KW-0539">Nucleus</keyword>
<keyword evidence="5" id="KW-0804">Transcription</keyword>
<evidence type="ECO:0000256" key="7">
    <source>
        <dbReference type="SAM" id="MobiDB-lite"/>
    </source>
</evidence>
<dbReference type="GO" id="GO:0009299">
    <property type="term" value="P:mRNA transcription"/>
    <property type="evidence" value="ECO:0007669"/>
    <property type="project" value="TreeGrafter"/>
</dbReference>
<comment type="caution">
    <text evidence="9">The sequence shown here is derived from an EMBL/GenBank/DDBJ whole genome shotgun (WGS) entry which is preliminary data.</text>
</comment>
<organism evidence="9 10">
    <name type="scientific">Acropora cervicornis</name>
    <name type="common">Staghorn coral</name>
    <dbReference type="NCBI Taxonomy" id="6130"/>
    <lineage>
        <taxon>Eukaryota</taxon>
        <taxon>Metazoa</taxon>
        <taxon>Cnidaria</taxon>
        <taxon>Anthozoa</taxon>
        <taxon>Hexacorallia</taxon>
        <taxon>Scleractinia</taxon>
        <taxon>Astrocoeniina</taxon>
        <taxon>Acroporidae</taxon>
        <taxon>Acropora</taxon>
    </lineage>
</organism>
<feature type="compositionally biased region" description="Low complexity" evidence="7">
    <location>
        <begin position="17"/>
        <end position="42"/>
    </location>
</feature>
<dbReference type="InterPro" id="IPR040222">
    <property type="entry name" value="ALOG"/>
</dbReference>
<keyword evidence="4" id="KW-0238">DNA-binding</keyword>
<evidence type="ECO:0000313" key="10">
    <source>
        <dbReference type="Proteomes" id="UP001249851"/>
    </source>
</evidence>
<comment type="similarity">
    <text evidence="2">Belongs to the plant homeotic and developmental regulators ALOG protein family.</text>
</comment>
<dbReference type="PANTHER" id="PTHR31165:SF2">
    <property type="entry name" value="ALOG DOMAIN-CONTAINING PROTEIN"/>
    <property type="match status" value="1"/>
</dbReference>
<evidence type="ECO:0000256" key="2">
    <source>
        <dbReference type="ARBA" id="ARBA00010308"/>
    </source>
</evidence>
<dbReference type="Pfam" id="PF04852">
    <property type="entry name" value="ALOG_dom"/>
    <property type="match status" value="1"/>
</dbReference>
<sequence length="472" mass="50942">MAQVPIAPLAADIQAVLQDPPAQPDAQPDAPAVQPAALQADVPQPPPGNQLAVVQPAAEVPAQGAAQPADLPELVATGVTSLKFCSSIYGANGVTLPFPCHPEDLQSLSSKVDTLQKQLAANSVEHALATVRQLAGRPSPLIDNHSLLAALEQLADVARQTGHVEKKNYDAIFRQCKPLLRDGRLASVVTRLLGDPEEKQVASQIQKILKSATAQSASPSRPPRYPCPPTGFGYPRPLLHSARDRGLSDRSLPTSAPRRVIFIRRMLSLGPGASIGLTGKIQRPRIWRPAAPCPDCAYLNDETYNFCQRCGFRKELVSAQPVDPSAIYLDGINNRLSQLAKNKLSKPYEKQKSSLHRELLSVLASLPTPKTLHSATPGDILKFLVWKDKAGKTKVYQTQCPRRSSDKTPSCSCPTRLAADTVDSMIGKLRAIFTDAGLGGEWDDRLGIGNPVSHPSIKQYLKSVKEEQARAQ</sequence>
<reference evidence="9" key="1">
    <citation type="journal article" date="2023" name="G3 (Bethesda)">
        <title>Whole genome assembly and annotation of the endangered Caribbean coral Acropora cervicornis.</title>
        <authorList>
            <person name="Selwyn J.D."/>
            <person name="Vollmer S.V."/>
        </authorList>
    </citation>
    <scope>NUCLEOTIDE SEQUENCE</scope>
    <source>
        <strain evidence="9">K2</strain>
    </source>
</reference>
<dbReference type="PANTHER" id="PTHR31165">
    <property type="entry name" value="PROTEIN G1-LIKE2"/>
    <property type="match status" value="1"/>
</dbReference>
<feature type="domain" description="ALOG" evidence="8">
    <location>
        <begin position="347"/>
        <end position="472"/>
    </location>
</feature>
<dbReference type="Proteomes" id="UP001249851">
    <property type="component" value="Unassembled WGS sequence"/>
</dbReference>
<keyword evidence="10" id="KW-1185">Reference proteome</keyword>
<protein>
    <submittedName>
        <fullName evidence="9">Protein LIGHT-DEPENDENT SHORT HYPOCOTYLS 5</fullName>
    </submittedName>
</protein>
<reference evidence="9" key="2">
    <citation type="journal article" date="2023" name="Science">
        <title>Genomic signatures of disease resistance in endangered staghorn corals.</title>
        <authorList>
            <person name="Vollmer S.V."/>
            <person name="Selwyn J.D."/>
            <person name="Despard B.A."/>
            <person name="Roesel C.L."/>
        </authorList>
    </citation>
    <scope>NUCLEOTIDE SEQUENCE</scope>
    <source>
        <strain evidence="9">K2</strain>
    </source>
</reference>
<dbReference type="AlphaFoldDB" id="A0AAD9Q7P9"/>
<dbReference type="InterPro" id="IPR006936">
    <property type="entry name" value="ALOG_dom"/>
</dbReference>